<evidence type="ECO:0000313" key="5">
    <source>
        <dbReference type="EMBL" id="QJA83156.1"/>
    </source>
</evidence>
<protein>
    <recommendedName>
        <fullName evidence="3">DdrB-like domain-containing protein</fullName>
    </recommendedName>
</protein>
<name>A0A6M3KM70_9ZZZZ</name>
<feature type="domain" description="DdrB-like" evidence="3">
    <location>
        <begin position="657"/>
        <end position="790"/>
    </location>
</feature>
<evidence type="ECO:0000256" key="1">
    <source>
        <dbReference type="SAM" id="Coils"/>
    </source>
</evidence>
<dbReference type="EMBL" id="MT141515">
    <property type="protein sequence ID" value="QJA64229.1"/>
    <property type="molecule type" value="Genomic_DNA"/>
</dbReference>
<evidence type="ECO:0000313" key="4">
    <source>
        <dbReference type="EMBL" id="QJA64229.1"/>
    </source>
</evidence>
<dbReference type="EMBL" id="MT142504">
    <property type="protein sequence ID" value="QJA83156.1"/>
    <property type="molecule type" value="Genomic_DNA"/>
</dbReference>
<organism evidence="5">
    <name type="scientific">viral metagenome</name>
    <dbReference type="NCBI Taxonomy" id="1070528"/>
    <lineage>
        <taxon>unclassified sequences</taxon>
        <taxon>metagenomes</taxon>
        <taxon>organismal metagenomes</taxon>
    </lineage>
</organism>
<evidence type="ECO:0000256" key="2">
    <source>
        <dbReference type="SAM" id="MobiDB-lite"/>
    </source>
</evidence>
<dbReference type="Pfam" id="PF18763">
    <property type="entry name" value="ddrB-ParB"/>
    <property type="match status" value="1"/>
</dbReference>
<dbReference type="InterPro" id="IPR041398">
    <property type="entry name" value="DdrB_dom"/>
</dbReference>
<accession>A0A6M3KM70</accession>
<reference evidence="5" key="1">
    <citation type="submission" date="2020-03" db="EMBL/GenBank/DDBJ databases">
        <title>The deep terrestrial virosphere.</title>
        <authorList>
            <person name="Holmfeldt K."/>
            <person name="Nilsson E."/>
            <person name="Simone D."/>
            <person name="Lopez-Fernandez M."/>
            <person name="Wu X."/>
            <person name="de Brujin I."/>
            <person name="Lundin D."/>
            <person name="Andersson A."/>
            <person name="Bertilsson S."/>
            <person name="Dopson M."/>
        </authorList>
    </citation>
    <scope>NUCLEOTIDE SEQUENCE</scope>
    <source>
        <strain evidence="5">MM415A00310</strain>
        <strain evidence="4">MM415B00528</strain>
    </source>
</reference>
<evidence type="ECO:0000259" key="3">
    <source>
        <dbReference type="Pfam" id="PF18763"/>
    </source>
</evidence>
<feature type="coiled-coil region" evidence="1">
    <location>
        <begin position="326"/>
        <end position="353"/>
    </location>
</feature>
<sequence length="3013" mass="341796">MTQKIYSERETLEHFKKLAEERARKAQPIQPIDIPEEKLPADKLPADKRGVLLFDYEQAKELFGYELPNSSWRLKGLPTNYGYEWHRVRPDGVEITRSGRVISPEGKIIPQEQFYTVEGFDRPVSETELKYIKENLPRGQARIKKVIAQQKLKSIEQQEEWEKSPEKQVYDALNKIYTDQDITQVVNFIQTEPKVFAEQMKEYGRSPETVTLLRATGWNDQQISFNFMSDGEKVEFYNDLLKQGQSAETEAIIREINPDIEQKTIDKFFEQVEIEEPPDYIPEDKWKDRIDAFYLGTVEAVHMTKQFFKSDLPKLLSKIYSPLWTEEAKKNAVDTANERYAMYEEKMQDWYEAHPELKIKPEYEKWNIKKMKDPDYLMYQIARYAPPTLAAMIPGMVVFGVTGSPAAGAAAGAMTFFPMVSHDSYVQLKESGADEDTAIVLAPIIGGIVSGLEMASDIPQLIAFKPALGIFRKALIKGLVENTLIQLIKRGITTVGTITFAESFTEIAQDVVMNVSLNYFDKNRSIIESIPETFFTTLVVTSPFAIFGGATSMIHVSTPKALAAADKTGWTQDEMGEWYQLKKLVDIMKEQYQKFRDAGLSIEEAKVKALTFMAMTEEGADALGRFAKELAVSEVGAIGKEPKAVGKETIAYGADPTKSYKMRYRIVELNDLVTSHTDAFAPNPEYPSELQPRLRERGAGRLAVMKIAKTLVPEVLIQDNNMIDRGSMIVGADNVVESGNGRVMALRLAQQTYPEKWLAYQESLKEALPQFGIASTQLSGMQNPVLVRERISDVDRVQFTSEANQPAVAVFSPLENALQDAKRIRLDNLSIPDGVQSIDATLRMASNRPFITSFLETLPANERASLLDSDGNLNLLGMSRIKAAMFARTYQGNTGRRLTRVFFESREPLIRNIEEGMIASLPKMAYAEDLVRLGDRASELSIAEDLAASLDMLAMLRQRKLSVDQYLAQRQMFERELTPFQERLLKYVEGMARSSRKVREFLTNYADAVIASAHPQQAVMVAGKKVTKEGLFDATVRREKEGALFATGEGEIVTISPTAIGESGLVAEELRIPEAEQAAKPIDVTQGKPIEGQAEIPVGKLDITDPYIKARLDAVDEAINGDISKPAEVKAESELDRVTRIFEAANKEGNAIEQEIFDLKQAGKPVPPALVTRSDMLTEINDNALHTKTYMEDIADMKRLLSRTDITSEQRKRFEERLKKDEESLAKLKPVQEVPSLEPETVETPATEGIEKYQEYIGDTIKSKTAEGIKGMAGKASGKVEQIVDFLGEPAFRIRLADKSTLDVPVSDAILIRKATEGEELTYPREIPVTEEKPPVEAPVGQKEVSEEQPTIEKPVAEIKPDINAQLLAKGYSQSQIDRMTYLEKVDFSDMKQPPPPPPPPPKLPSTAIQPKPVPQGKRVIDKIIAFSTEQVKQDRPQTIARIIQAIPGIKQLVEFERPGLKMTDANEKILVAWVAATQAKSDVLTRTMPTSLPVIRAIQKTFGRDALHGKKTDIKFIGTKDQKTSIEGTLLDIFQRPSLYELTTEQKSVISQWGEHTKKGLKYVVDGYGAEIGEFKPSDPEGVYVPNVDVGEDILKYMSESRAVSTGRGKTRFYDSAAARLKGKTFFTPELNMEKLLGGIDTFQASVAAGNTFRQVLGGLTKLEAMETTHPELYKSMMMLRAKLQKLKGYQNILKEETFTAIDDFLVSPSENVDILKLQADLDVKLEAGRYVAKAQAGKTLEDIQNEIDMVKADIKDLRPSWETANLKPYVFIQEGLYRYFPAKQAQLIKEMLKTTNNPILNIMELVRGTAFSGDLSPIVGIQTPLGALFTPLWDTVSTSAGAAKKAIQEGDIIRSFTADKLAQDIGENPIIWAEFFSLVGRQPSGTPREFAGGLLHYIPGFSGFNEATYTVVTRQAFHLWNRLTNSLMKSGLSEIVAKVAAADQAMKVYPLMSPTRLGQSTARHTLLRALPTSYSFIRQPLAMIGDSANALAKIVTRQTLTPRERLSLRLTLTLAGNVLAVSALSAFLDALRRDDDPIKAMLDAINPDPMNGKFINIIVPIPDSGPMKDWRSIRVPLGGPYRSIFRALYPQPVEGIPFPVPFAGIPKYLWNRFTPAIKTQITLAPALYGGEPIDYYGRRILTGETFLENFLRGLEYEMENIMPLTIGTTAEAIRTGEPAENVWQNIITQFAGVNAIELNRPARITSDLIDQLGQEEKPKYDDMSLSIKRLKIIDTKELVSDILQRINWVLKNHPEDLTVKNGYDPIVIEIVKMIETKKITNYLPNTKIYKINTDPMKGDTFKQYNDQWERRLEIVASGNEKALIEHDDKYPNAYLGNLTRRQMDLMTRYAQLDPRDKRQFVKDNKKELNINPFDEWMKSNPGDNARYAVLGQLGRDGIPTRQIYDLAVKMIKDLDIPDNAVEMYVPSKENIDYYFKYQDALKEHAPNSWEVKLLLAKDEKLRLWLNESGRNREPIETPIESLEIKTIPKYHEIFDKLDDKDYLDTLSDVELADGLSERDRYIKGLKSTPISGGLTYRDLERKVDVIERIGKTSPDLSPEGIKLRDKLVDAHLAKMHLSDEFSGGSAQVKQYLMENEEYWKWAMAQKGMLTDMDPEEWDKRVIDINVEYYKQDREVKAIKVKYDDMPANEVILRKPDNISQKAWDYKNLSEKREILTANETADLKNKNPEFEIADWKRDAYNLDADNNTADLFVEYNQTAKEFGASSAEAMLYRWRNKGLNDWGMARKNWEPIEESDVIGLASKEKWRVFDDRYNEYKDSKSPLYIANDEARERARRQWLNQPENLPYRDERWRRDARDKHYPESLVADYVAFQKLPRAKEQWEWQRFLRDNPRFYKLWRADVKEGDPLKEEVNFAWIPTPEVEGYFREWDKKNAIGKLEHDSKFRDAFRKIHRDLDQWLFETGRVEKMLDYIGGSPDIDARYVRWQMQPTQAAKDDYLAQDAILRDYLKREKNALDALKANERAKATAQMEKNLEDARKFLEELRTPAGVR</sequence>
<proteinExistence type="predicted"/>
<feature type="compositionally biased region" description="Pro residues" evidence="2">
    <location>
        <begin position="1393"/>
        <end position="1404"/>
    </location>
</feature>
<feature type="region of interest" description="Disordered" evidence="2">
    <location>
        <begin position="1388"/>
        <end position="1414"/>
    </location>
</feature>
<keyword evidence="1" id="KW-0175">Coiled coil</keyword>
<gene>
    <name evidence="5" type="ORF">MM415A00310_0036</name>
    <name evidence="4" type="ORF">MM415B00528_0036</name>
</gene>